<dbReference type="PANTHER" id="PTHR24256">
    <property type="entry name" value="TRYPTASE-RELATED"/>
    <property type="match status" value="1"/>
</dbReference>
<dbReference type="InterPro" id="IPR009003">
    <property type="entry name" value="Peptidase_S1_PA"/>
</dbReference>
<dbReference type="InterPro" id="IPR051487">
    <property type="entry name" value="Ser/Thr_Proteases_Immune/Dev"/>
</dbReference>
<dbReference type="InterPro" id="IPR018114">
    <property type="entry name" value="TRYPSIN_HIS"/>
</dbReference>
<organism evidence="11 12">
    <name type="scientific">Anopheles culicifacies</name>
    <dbReference type="NCBI Taxonomy" id="139723"/>
    <lineage>
        <taxon>Eukaryota</taxon>
        <taxon>Metazoa</taxon>
        <taxon>Ecdysozoa</taxon>
        <taxon>Arthropoda</taxon>
        <taxon>Hexapoda</taxon>
        <taxon>Insecta</taxon>
        <taxon>Pterygota</taxon>
        <taxon>Neoptera</taxon>
        <taxon>Endopterygota</taxon>
        <taxon>Diptera</taxon>
        <taxon>Nematocera</taxon>
        <taxon>Culicoidea</taxon>
        <taxon>Culicidae</taxon>
        <taxon>Anophelinae</taxon>
        <taxon>Anopheles</taxon>
        <taxon>culicifacies species complex</taxon>
    </lineage>
</organism>
<keyword evidence="2" id="KW-0964">Secreted</keyword>
<name>A0A182MS59_9DIPT</name>
<dbReference type="InterPro" id="IPR043504">
    <property type="entry name" value="Peptidase_S1_PA_chymotrypsin"/>
</dbReference>
<dbReference type="Pfam" id="PF00089">
    <property type="entry name" value="Trypsin"/>
    <property type="match status" value="1"/>
</dbReference>
<keyword evidence="12" id="KW-1185">Reference proteome</keyword>
<sequence>MSHLATARMTDDAYNQPRTTWLPRYRFLGIASSLCQPLRSCTKGDKCGLPGSRTGICRRAAQCPQGIRSNGARCEFIGDIPVVCCPSDAGDSTSNRITTRIAKQECERIQSGSTRLTDHVSGRREEVTLGEFPFMALVTFAGDDANSIRCGASLIAKRFLLTAAHCFRDLSPATVKLAIVNLDEKDNDEYAVRQLHMHEDYRSRKNDIALLELEQDVVYQRDVSPICLNTDVTDIGPTVNLTVMGWGTDGDGQTNSKLWKATVNEVALEKCQQMFRTANLPKTISEDLLCALGEKWGDEYTDACGGDSGGPLIMRMRQKFYLVGVVATGAPCGSAIPGVYTRVSRYLDWIEQRVWGNQN</sequence>
<evidence type="ECO:0000256" key="9">
    <source>
        <dbReference type="RuleBase" id="RU363034"/>
    </source>
</evidence>
<dbReference type="GO" id="GO:0005576">
    <property type="term" value="C:extracellular region"/>
    <property type="evidence" value="ECO:0007669"/>
    <property type="project" value="UniProtKB-SubCell"/>
</dbReference>
<dbReference type="STRING" id="139723.A0A182MS59"/>
<keyword evidence="9" id="KW-0378">Hydrolase</keyword>
<evidence type="ECO:0000256" key="7">
    <source>
        <dbReference type="ARBA" id="ARBA00023180"/>
    </source>
</evidence>
<dbReference type="CDD" id="cd00190">
    <property type="entry name" value="Tryp_SPc"/>
    <property type="match status" value="1"/>
</dbReference>
<dbReference type="SUPFAM" id="SSF50494">
    <property type="entry name" value="Trypsin-like serine proteases"/>
    <property type="match status" value="1"/>
</dbReference>
<dbReference type="Proteomes" id="UP000075883">
    <property type="component" value="Unassembled WGS sequence"/>
</dbReference>
<dbReference type="EMBL" id="AXCM01016630">
    <property type="status" value="NOT_ANNOTATED_CDS"/>
    <property type="molecule type" value="Genomic_DNA"/>
</dbReference>
<keyword evidence="6" id="KW-1015">Disulfide bond</keyword>
<dbReference type="InterPro" id="IPR001314">
    <property type="entry name" value="Peptidase_S1A"/>
</dbReference>
<evidence type="ECO:0000256" key="5">
    <source>
        <dbReference type="ARBA" id="ARBA00022859"/>
    </source>
</evidence>
<dbReference type="GO" id="GO:0004252">
    <property type="term" value="F:serine-type endopeptidase activity"/>
    <property type="evidence" value="ECO:0007669"/>
    <property type="project" value="InterPro"/>
</dbReference>
<dbReference type="InterPro" id="IPR001254">
    <property type="entry name" value="Trypsin_dom"/>
</dbReference>
<keyword evidence="3" id="KW-0399">Innate immunity</keyword>
<comment type="subcellular location">
    <subcellularLocation>
        <location evidence="1">Secreted</location>
    </subcellularLocation>
</comment>
<dbReference type="VEuPathDB" id="VectorBase:ACUA024963"/>
<dbReference type="SMART" id="SM00020">
    <property type="entry name" value="Tryp_SPc"/>
    <property type="match status" value="1"/>
</dbReference>
<proteinExistence type="inferred from homology"/>
<evidence type="ECO:0000313" key="12">
    <source>
        <dbReference type="Proteomes" id="UP000075883"/>
    </source>
</evidence>
<feature type="domain" description="Peptidase S1" evidence="10">
    <location>
        <begin position="119"/>
        <end position="355"/>
    </location>
</feature>
<dbReference type="InterPro" id="IPR033116">
    <property type="entry name" value="TRYPSIN_SER"/>
</dbReference>
<keyword evidence="9" id="KW-0720">Serine protease</keyword>
<keyword evidence="4" id="KW-0732">Signal</keyword>
<evidence type="ECO:0000256" key="3">
    <source>
        <dbReference type="ARBA" id="ARBA00022588"/>
    </source>
</evidence>
<evidence type="ECO:0000256" key="4">
    <source>
        <dbReference type="ARBA" id="ARBA00022729"/>
    </source>
</evidence>
<comment type="similarity">
    <text evidence="8">Belongs to the peptidase S1 family. CLIP subfamily.</text>
</comment>
<evidence type="ECO:0000259" key="10">
    <source>
        <dbReference type="PROSITE" id="PS50240"/>
    </source>
</evidence>
<dbReference type="FunFam" id="2.40.10.10:FF:000068">
    <property type="entry name" value="transmembrane protease serine 2"/>
    <property type="match status" value="1"/>
</dbReference>
<evidence type="ECO:0000256" key="6">
    <source>
        <dbReference type="ARBA" id="ARBA00023157"/>
    </source>
</evidence>
<keyword evidence="7" id="KW-0325">Glycoprotein</keyword>
<evidence type="ECO:0000256" key="8">
    <source>
        <dbReference type="ARBA" id="ARBA00024195"/>
    </source>
</evidence>
<accession>A0A182MS59</accession>
<dbReference type="Gene3D" id="2.40.10.10">
    <property type="entry name" value="Trypsin-like serine proteases"/>
    <property type="match status" value="1"/>
</dbReference>
<evidence type="ECO:0000256" key="2">
    <source>
        <dbReference type="ARBA" id="ARBA00022525"/>
    </source>
</evidence>
<dbReference type="GO" id="GO:0006508">
    <property type="term" value="P:proteolysis"/>
    <property type="evidence" value="ECO:0007669"/>
    <property type="project" value="UniProtKB-KW"/>
</dbReference>
<dbReference type="PROSITE" id="PS50240">
    <property type="entry name" value="TRYPSIN_DOM"/>
    <property type="match status" value="1"/>
</dbReference>
<evidence type="ECO:0000313" key="11">
    <source>
        <dbReference type="EnsemblMetazoa" id="ACUA024963-PA"/>
    </source>
</evidence>
<protein>
    <recommendedName>
        <fullName evidence="10">Peptidase S1 domain-containing protein</fullName>
    </recommendedName>
</protein>
<keyword evidence="5" id="KW-0391">Immunity</keyword>
<dbReference type="PRINTS" id="PR00722">
    <property type="entry name" value="CHYMOTRYPSIN"/>
</dbReference>
<keyword evidence="9" id="KW-0645">Protease</keyword>
<dbReference type="EnsemblMetazoa" id="ACUA024963-RA">
    <property type="protein sequence ID" value="ACUA024963-PA"/>
    <property type="gene ID" value="ACUA024963"/>
</dbReference>
<reference evidence="11" key="2">
    <citation type="submission" date="2020-05" db="UniProtKB">
        <authorList>
            <consortium name="EnsemblMetazoa"/>
        </authorList>
    </citation>
    <scope>IDENTIFICATION</scope>
    <source>
        <strain evidence="11">A-37</strain>
    </source>
</reference>
<dbReference type="AlphaFoldDB" id="A0A182MS59"/>
<dbReference type="PROSITE" id="PS00134">
    <property type="entry name" value="TRYPSIN_HIS"/>
    <property type="match status" value="1"/>
</dbReference>
<dbReference type="PROSITE" id="PS00135">
    <property type="entry name" value="TRYPSIN_SER"/>
    <property type="match status" value="1"/>
</dbReference>
<reference evidence="12" key="1">
    <citation type="submission" date="2013-09" db="EMBL/GenBank/DDBJ databases">
        <title>The Genome Sequence of Anopheles culicifacies species A.</title>
        <authorList>
            <consortium name="The Broad Institute Genomics Platform"/>
            <person name="Neafsey D.E."/>
            <person name="Besansky N."/>
            <person name="Howell P."/>
            <person name="Walton C."/>
            <person name="Young S.K."/>
            <person name="Zeng Q."/>
            <person name="Gargeya S."/>
            <person name="Fitzgerald M."/>
            <person name="Haas B."/>
            <person name="Abouelleil A."/>
            <person name="Allen A.W."/>
            <person name="Alvarado L."/>
            <person name="Arachchi H.M."/>
            <person name="Berlin A.M."/>
            <person name="Chapman S.B."/>
            <person name="Gainer-Dewar J."/>
            <person name="Goldberg J."/>
            <person name="Griggs A."/>
            <person name="Gujja S."/>
            <person name="Hansen M."/>
            <person name="Howarth C."/>
            <person name="Imamovic A."/>
            <person name="Ireland A."/>
            <person name="Larimer J."/>
            <person name="McCowan C."/>
            <person name="Murphy C."/>
            <person name="Pearson M."/>
            <person name="Poon T.W."/>
            <person name="Priest M."/>
            <person name="Roberts A."/>
            <person name="Saif S."/>
            <person name="Shea T."/>
            <person name="Sisk P."/>
            <person name="Sykes S."/>
            <person name="Wortman J."/>
            <person name="Nusbaum C."/>
            <person name="Birren B."/>
        </authorList>
    </citation>
    <scope>NUCLEOTIDE SEQUENCE [LARGE SCALE GENOMIC DNA]</scope>
    <source>
        <strain evidence="12">A-37</strain>
    </source>
</reference>
<dbReference type="GO" id="GO:0045087">
    <property type="term" value="P:innate immune response"/>
    <property type="evidence" value="ECO:0007669"/>
    <property type="project" value="UniProtKB-KW"/>
</dbReference>
<evidence type="ECO:0000256" key="1">
    <source>
        <dbReference type="ARBA" id="ARBA00004613"/>
    </source>
</evidence>